<dbReference type="SMART" id="SM00950">
    <property type="entry name" value="Piwi"/>
    <property type="match status" value="1"/>
</dbReference>
<name>A0AB34KH57_9PEZI</name>
<gene>
    <name evidence="5" type="ORF">WHR41_07895</name>
</gene>
<dbReference type="Proteomes" id="UP000803884">
    <property type="component" value="Unassembled WGS sequence"/>
</dbReference>
<feature type="compositionally biased region" description="Low complexity" evidence="2">
    <location>
        <begin position="1"/>
        <end position="13"/>
    </location>
</feature>
<dbReference type="CDD" id="cd04657">
    <property type="entry name" value="Piwi_ago-like"/>
    <property type="match status" value="1"/>
</dbReference>
<evidence type="ECO:0000313" key="5">
    <source>
        <dbReference type="EMBL" id="KAL1583307.1"/>
    </source>
</evidence>
<feature type="compositionally biased region" description="Low complexity" evidence="2">
    <location>
        <begin position="83"/>
        <end position="117"/>
    </location>
</feature>
<evidence type="ECO:0000259" key="4">
    <source>
        <dbReference type="PROSITE" id="PS50822"/>
    </source>
</evidence>
<dbReference type="InterPro" id="IPR036085">
    <property type="entry name" value="PAZ_dom_sf"/>
</dbReference>
<feature type="region of interest" description="Disordered" evidence="2">
    <location>
        <begin position="954"/>
        <end position="997"/>
    </location>
</feature>
<dbReference type="SMART" id="SM01163">
    <property type="entry name" value="DUF1785"/>
    <property type="match status" value="1"/>
</dbReference>
<evidence type="ECO:0000259" key="3">
    <source>
        <dbReference type="PROSITE" id="PS50821"/>
    </source>
</evidence>
<dbReference type="InterPro" id="IPR014811">
    <property type="entry name" value="ArgoL1"/>
</dbReference>
<dbReference type="Pfam" id="PF16487">
    <property type="entry name" value="ArgoMid"/>
    <property type="match status" value="1"/>
</dbReference>
<dbReference type="SUPFAM" id="SSF53098">
    <property type="entry name" value="Ribonuclease H-like"/>
    <property type="match status" value="1"/>
</dbReference>
<dbReference type="PROSITE" id="PS50822">
    <property type="entry name" value="PIWI"/>
    <property type="match status" value="1"/>
</dbReference>
<sequence>MAGPPKKALAAQQQKKKNSLPSNKRSSSGETSTSSKPRSSAPPANLAIERLKNEGFDGSRDPSPRPGSGTSSPRERQSPPQSPRQAPASPRQSGASQRATSPARSTTTGSGSGTARPIVVNNKNLDLGAQGWNLIRGYDMVGTLPPRPKPSKLGQPAKVALNVFTVTNYPEKPVFQYEIMVGKGDEKRGLIKAVWESKAVQQALGKDCIFDGDRLAWGTRPLDREIRIQVDLDQEAGKKPRPGRPDVHRFAMRQTGQIRFDVLRNYLARKCDFDNNILEAINFLDHLLREGPSQRLTSIKRSFFAKGETRFDLGAGVEAFKGAYQTLRMVLGPQGPQLAIIVDVANGTFYNAGPLPQLASRITGCRDANDLIQVTRKEGENGRSGKALKRLRRLHVVAHHRGGAEDHYVIDKIIHKSAKDHTFQALDSSGKEYKTTVYEYFAKKYNARLRFPDLPLMKMTKGKNTILPMEVLSVKENQRYPFKCDDRQTSNMIKFAVTPPAERWRAIEAGLRMLSWNNDVILQKYGLKVNTNRTIVDARILTAPKVQFATTGVATPGTSGRWDLKGKKFLQPNNTPLKCWSVTVVCGRRGGKPDKGTIDNFIQQFIKVYKSHGGRVENSQPPLHLGIGDDWGAITTEAWNKAGNQMNSRPQVLIFILPDKDATAYGRIKRSCECRYGVVSQCMQYNNVQKCQGQYMSNVCMKLNAKLGGTTCRAVGPQSGGPAGLFSKVPTLVIGADVSHAAPGQQSASMAAMTFSIDALGCRYAATCETNGFRVEMIETNNIDKMLKPMIQYWTQAVGNGKFPQRVLYFRDGVSEMQYAHVLQQEVADMKALLKAAAPGLNIPFVVVIAGKRHHVRFFPERGDRNGNPLPGTLVEAGVTHPLENDFYLCSHAAIKGTARPTHYHVILNEVGMSNEELQTILYEQVYQYMRATTPVSIHPAVYYAHIASGRAAPHDPSWKGSTDGTGTQSQPGGGGGGSSGPTSSGPTNILPLLPMPNSSGINTTMWYI</sequence>
<feature type="region of interest" description="Disordered" evidence="2">
    <location>
        <begin position="1"/>
        <end position="118"/>
    </location>
</feature>
<dbReference type="Gene3D" id="3.40.50.2300">
    <property type="match status" value="1"/>
</dbReference>
<dbReference type="Gene3D" id="2.170.260.10">
    <property type="entry name" value="paz domain"/>
    <property type="match status" value="1"/>
</dbReference>
<feature type="compositionally biased region" description="Low complexity" evidence="2">
    <location>
        <begin position="961"/>
        <end position="971"/>
    </location>
</feature>
<dbReference type="InterPro" id="IPR032472">
    <property type="entry name" value="ArgoL2"/>
</dbReference>
<feature type="domain" description="PAZ" evidence="3">
    <location>
        <begin position="363"/>
        <end position="476"/>
    </location>
</feature>
<comment type="caution">
    <text evidence="5">The sequence shown here is derived from an EMBL/GenBank/DDBJ whole genome shotgun (WGS) entry which is preliminary data.</text>
</comment>
<dbReference type="PROSITE" id="PS50821">
    <property type="entry name" value="PAZ"/>
    <property type="match status" value="1"/>
</dbReference>
<feature type="compositionally biased region" description="Low complexity" evidence="2">
    <location>
        <begin position="22"/>
        <end position="45"/>
    </location>
</feature>
<dbReference type="GeneID" id="96009337"/>
<dbReference type="SUPFAM" id="SSF101690">
    <property type="entry name" value="PAZ domain"/>
    <property type="match status" value="1"/>
</dbReference>
<dbReference type="EMBL" id="JAAQHG020000037">
    <property type="protein sequence ID" value="KAL1583307.1"/>
    <property type="molecule type" value="Genomic_DNA"/>
</dbReference>
<keyword evidence="6" id="KW-1185">Reference proteome</keyword>
<dbReference type="InterPro" id="IPR045246">
    <property type="entry name" value="Piwi_ago-like"/>
</dbReference>
<dbReference type="InterPro" id="IPR012337">
    <property type="entry name" value="RNaseH-like_sf"/>
</dbReference>
<dbReference type="InterPro" id="IPR003100">
    <property type="entry name" value="PAZ_dom"/>
</dbReference>
<dbReference type="SMART" id="SM00949">
    <property type="entry name" value="PAZ"/>
    <property type="match status" value="1"/>
</dbReference>
<dbReference type="InterPro" id="IPR036397">
    <property type="entry name" value="RNaseH_sf"/>
</dbReference>
<dbReference type="Gene3D" id="3.30.420.10">
    <property type="entry name" value="Ribonuclease H-like superfamily/Ribonuclease H"/>
    <property type="match status" value="1"/>
</dbReference>
<reference evidence="5 6" key="1">
    <citation type="journal article" date="2020" name="Microbiol. Resour. Announc.">
        <title>Draft Genome Sequence of a Cladosporium Species Isolated from the Mesophotic Ascidian Didemnum maculosum.</title>
        <authorList>
            <person name="Gioti A."/>
            <person name="Siaperas R."/>
            <person name="Nikolaivits E."/>
            <person name="Le Goff G."/>
            <person name="Ouazzani J."/>
            <person name="Kotoulas G."/>
            <person name="Topakas E."/>
        </authorList>
    </citation>
    <scope>NUCLEOTIDE SEQUENCE [LARGE SCALE GENOMIC DNA]</scope>
    <source>
        <strain evidence="5 6">TM138-S3</strain>
    </source>
</reference>
<dbReference type="RefSeq" id="XP_069226414.1">
    <property type="nucleotide sequence ID" value="XM_069376499.1"/>
</dbReference>
<dbReference type="InterPro" id="IPR003165">
    <property type="entry name" value="Piwi"/>
</dbReference>
<dbReference type="Pfam" id="PF02170">
    <property type="entry name" value="PAZ"/>
    <property type="match status" value="1"/>
</dbReference>
<organism evidence="5 6">
    <name type="scientific">Cladosporium halotolerans</name>
    <dbReference type="NCBI Taxonomy" id="1052096"/>
    <lineage>
        <taxon>Eukaryota</taxon>
        <taxon>Fungi</taxon>
        <taxon>Dikarya</taxon>
        <taxon>Ascomycota</taxon>
        <taxon>Pezizomycotina</taxon>
        <taxon>Dothideomycetes</taxon>
        <taxon>Dothideomycetidae</taxon>
        <taxon>Cladosporiales</taxon>
        <taxon>Cladosporiaceae</taxon>
        <taxon>Cladosporium</taxon>
    </lineage>
</organism>
<feature type="domain" description="Piwi" evidence="4">
    <location>
        <begin position="652"/>
        <end position="957"/>
    </location>
</feature>
<dbReference type="CDD" id="cd02846">
    <property type="entry name" value="PAZ_argonaute_like"/>
    <property type="match status" value="1"/>
</dbReference>
<dbReference type="Pfam" id="PF08699">
    <property type="entry name" value="ArgoL1"/>
    <property type="match status" value="1"/>
</dbReference>
<dbReference type="Pfam" id="PF16488">
    <property type="entry name" value="ArgoL2"/>
    <property type="match status" value="1"/>
</dbReference>
<dbReference type="Pfam" id="PF16486">
    <property type="entry name" value="ArgoN"/>
    <property type="match status" value="1"/>
</dbReference>
<dbReference type="AlphaFoldDB" id="A0AB34KH57"/>
<dbReference type="InterPro" id="IPR032473">
    <property type="entry name" value="Argonaute_Mid_dom"/>
</dbReference>
<evidence type="ECO:0000256" key="2">
    <source>
        <dbReference type="SAM" id="MobiDB-lite"/>
    </source>
</evidence>
<proteinExistence type="inferred from homology"/>
<accession>A0AB34KH57</accession>
<feature type="compositionally biased region" description="Basic and acidic residues" evidence="2">
    <location>
        <begin position="49"/>
        <end position="63"/>
    </location>
</feature>
<comment type="similarity">
    <text evidence="1">Belongs to the argonaute family.</text>
</comment>
<dbReference type="InterPro" id="IPR032474">
    <property type="entry name" value="Argonaute_N"/>
</dbReference>
<dbReference type="GO" id="GO:0003723">
    <property type="term" value="F:RNA binding"/>
    <property type="evidence" value="ECO:0007669"/>
    <property type="project" value="InterPro"/>
</dbReference>
<evidence type="ECO:0000256" key="1">
    <source>
        <dbReference type="RuleBase" id="RU361178"/>
    </source>
</evidence>
<dbReference type="Pfam" id="PF02171">
    <property type="entry name" value="Piwi"/>
    <property type="match status" value="1"/>
</dbReference>
<dbReference type="PANTHER" id="PTHR22891">
    <property type="entry name" value="EUKARYOTIC TRANSLATION INITIATION FACTOR 2C"/>
    <property type="match status" value="1"/>
</dbReference>
<protein>
    <submittedName>
        <fullName evidence="5">Uncharacterized protein</fullName>
    </submittedName>
</protein>
<evidence type="ECO:0000313" key="6">
    <source>
        <dbReference type="Proteomes" id="UP000803884"/>
    </source>
</evidence>